<dbReference type="InterPro" id="IPR051791">
    <property type="entry name" value="Pra-immunoreactive"/>
</dbReference>
<reference evidence="9 10" key="1">
    <citation type="submission" date="2017-12" db="EMBL/GenBank/DDBJ databases">
        <title>Draft Genome sequences of multiple microbial strains isolated from spacecraft associated surfaces.</title>
        <authorList>
            <person name="Seuylemezian A."/>
            <person name="Vaishampayan P."/>
            <person name="Venkateswaran K."/>
        </authorList>
    </citation>
    <scope>NUCLEOTIDE SEQUENCE [LARGE SCALE GENOMIC DNA]</scope>
    <source>
        <strain evidence="9 10">2P01AA</strain>
    </source>
</reference>
<evidence type="ECO:0000256" key="5">
    <source>
        <dbReference type="ARBA" id="ARBA00023136"/>
    </source>
</evidence>
<evidence type="ECO:0000313" key="9">
    <source>
        <dbReference type="EMBL" id="PKF34043.1"/>
    </source>
</evidence>
<keyword evidence="5 6" id="KW-0472">Membrane</keyword>
<evidence type="ECO:0000256" key="4">
    <source>
        <dbReference type="ARBA" id="ARBA00022989"/>
    </source>
</evidence>
<keyword evidence="4 6" id="KW-1133">Transmembrane helix</keyword>
<evidence type="ECO:0000313" key="10">
    <source>
        <dbReference type="Proteomes" id="UP000233553"/>
    </source>
</evidence>
<feature type="transmembrane region" description="Helical" evidence="6">
    <location>
        <begin position="156"/>
        <end position="176"/>
    </location>
</feature>
<dbReference type="GO" id="GO:0005886">
    <property type="term" value="C:plasma membrane"/>
    <property type="evidence" value="ECO:0007669"/>
    <property type="project" value="UniProtKB-SubCell"/>
</dbReference>
<dbReference type="PANTHER" id="PTHR36115:SF4">
    <property type="entry name" value="MEMBRANE PROTEIN"/>
    <property type="match status" value="1"/>
</dbReference>
<dbReference type="Pfam" id="PF14237">
    <property type="entry name" value="GYF_2"/>
    <property type="match status" value="1"/>
</dbReference>
<evidence type="ECO:0000256" key="2">
    <source>
        <dbReference type="ARBA" id="ARBA00022475"/>
    </source>
</evidence>
<feature type="transmembrane region" description="Helical" evidence="6">
    <location>
        <begin position="211"/>
        <end position="234"/>
    </location>
</feature>
<dbReference type="InterPro" id="IPR010432">
    <property type="entry name" value="RDD"/>
</dbReference>
<organism evidence="9 10">
    <name type="scientific">Acinetobacter proteolyticus</name>
    <dbReference type="NCBI Taxonomy" id="1776741"/>
    <lineage>
        <taxon>Bacteria</taxon>
        <taxon>Pseudomonadati</taxon>
        <taxon>Pseudomonadota</taxon>
        <taxon>Gammaproteobacteria</taxon>
        <taxon>Moraxellales</taxon>
        <taxon>Moraxellaceae</taxon>
        <taxon>Acinetobacter</taxon>
    </lineage>
</organism>
<gene>
    <name evidence="9" type="ORF">CW311_09360</name>
</gene>
<evidence type="ECO:0000256" key="3">
    <source>
        <dbReference type="ARBA" id="ARBA00022692"/>
    </source>
</evidence>
<dbReference type="EMBL" id="PISJ01000012">
    <property type="protein sequence ID" value="PKF34043.1"/>
    <property type="molecule type" value="Genomic_DNA"/>
</dbReference>
<feature type="domain" description="GYF" evidence="8">
    <location>
        <begin position="4"/>
        <end position="50"/>
    </location>
</feature>
<evidence type="ECO:0000259" key="8">
    <source>
        <dbReference type="Pfam" id="PF14237"/>
    </source>
</evidence>
<sequence>MQIYLARNNQQAGPYSLEQVNQMLASQQVLLTDLAWHEGMAEWKTLGELTQGKLVYEPVGYSPFSSQIKTETNEPTYKIKVEQKAPELAPFHSRALAKVFDLILWLPMASIPSFFFNESQYQELFEIQKQMQATQMASDKAVELQHQLMQLIPNEAWMMIFAYLIIMLMIQAFFIAKSGQSIGKKIAKIKIVDVESSAQVSTIRAFWLRSVLFIILNLILVPIITVIDYALFAFTKNRQTLHDKLAKTKVIKQ</sequence>
<dbReference type="RefSeq" id="WP_101236335.1">
    <property type="nucleotide sequence ID" value="NZ_JBCNKA010000014.1"/>
</dbReference>
<protein>
    <submittedName>
        <fullName evidence="9">RDD family protein</fullName>
    </submittedName>
</protein>
<evidence type="ECO:0000256" key="6">
    <source>
        <dbReference type="SAM" id="Phobius"/>
    </source>
</evidence>
<dbReference type="Proteomes" id="UP000233553">
    <property type="component" value="Unassembled WGS sequence"/>
</dbReference>
<dbReference type="PANTHER" id="PTHR36115">
    <property type="entry name" value="PROLINE-RICH ANTIGEN HOMOLOG-RELATED"/>
    <property type="match status" value="1"/>
</dbReference>
<comment type="subcellular location">
    <subcellularLocation>
        <location evidence="1">Cell membrane</location>
        <topology evidence="1">Multi-pass membrane protein</topology>
    </subcellularLocation>
</comment>
<feature type="domain" description="RDD" evidence="7">
    <location>
        <begin position="89"/>
        <end position="247"/>
    </location>
</feature>
<proteinExistence type="predicted"/>
<accession>A0A2N0WG40</accession>
<dbReference type="InterPro" id="IPR025640">
    <property type="entry name" value="GYF_2"/>
</dbReference>
<dbReference type="AlphaFoldDB" id="A0A2N0WG40"/>
<evidence type="ECO:0000259" key="7">
    <source>
        <dbReference type="Pfam" id="PF06271"/>
    </source>
</evidence>
<name>A0A2N0WG40_9GAMM</name>
<keyword evidence="3 6" id="KW-0812">Transmembrane</keyword>
<evidence type="ECO:0000256" key="1">
    <source>
        <dbReference type="ARBA" id="ARBA00004651"/>
    </source>
</evidence>
<dbReference type="Pfam" id="PF06271">
    <property type="entry name" value="RDD"/>
    <property type="match status" value="1"/>
</dbReference>
<comment type="caution">
    <text evidence="9">The sequence shown here is derived from an EMBL/GenBank/DDBJ whole genome shotgun (WGS) entry which is preliminary data.</text>
</comment>
<keyword evidence="2" id="KW-1003">Cell membrane</keyword>